<dbReference type="InterPro" id="IPR011053">
    <property type="entry name" value="Single_hybrid_motif"/>
</dbReference>
<dbReference type="InterPro" id="IPR000089">
    <property type="entry name" value="Biotin_lipoyl"/>
</dbReference>
<dbReference type="Pfam" id="PF21385">
    <property type="entry name" value="ACCA_BT"/>
    <property type="match status" value="1"/>
</dbReference>
<dbReference type="InterPro" id="IPR049076">
    <property type="entry name" value="ACCA"/>
</dbReference>
<keyword evidence="4" id="KW-1185">Reference proteome</keyword>
<dbReference type="Proteomes" id="UP001153148">
    <property type="component" value="Unassembled WGS sequence"/>
</dbReference>
<evidence type="ECO:0000259" key="2">
    <source>
        <dbReference type="PROSITE" id="PS50968"/>
    </source>
</evidence>
<protein>
    <recommendedName>
        <fullName evidence="2">Lipoyl-binding domain-containing protein</fullName>
    </recommendedName>
</protein>
<name>A0ABN7P616_TIMPD</name>
<dbReference type="PANTHER" id="PTHR45728">
    <property type="entry name" value="ACETYL-COA CARBOXYLASE, ISOFORM A"/>
    <property type="match status" value="1"/>
</dbReference>
<organism evidence="3 4">
    <name type="scientific">Timema podura</name>
    <name type="common">Walking stick</name>
    <dbReference type="NCBI Taxonomy" id="61482"/>
    <lineage>
        <taxon>Eukaryota</taxon>
        <taxon>Metazoa</taxon>
        <taxon>Ecdysozoa</taxon>
        <taxon>Arthropoda</taxon>
        <taxon>Hexapoda</taxon>
        <taxon>Insecta</taxon>
        <taxon>Pterygota</taxon>
        <taxon>Neoptera</taxon>
        <taxon>Polyneoptera</taxon>
        <taxon>Phasmatodea</taxon>
        <taxon>Timematodea</taxon>
        <taxon>Timematoidea</taxon>
        <taxon>Timematidae</taxon>
        <taxon>Timema</taxon>
    </lineage>
</organism>
<reference evidence="3" key="1">
    <citation type="submission" date="2021-03" db="EMBL/GenBank/DDBJ databases">
        <authorList>
            <person name="Tran Van P."/>
        </authorList>
    </citation>
    <scope>NUCLEOTIDE SEQUENCE</scope>
</reference>
<gene>
    <name evidence="3" type="ORF">TPAB3V08_LOCUS9435</name>
</gene>
<dbReference type="PROSITE" id="PS00188">
    <property type="entry name" value="BIOTIN"/>
    <property type="match status" value="1"/>
</dbReference>
<dbReference type="PROSITE" id="PS50968">
    <property type="entry name" value="BIOTINYL_LIPOYL"/>
    <property type="match status" value="1"/>
</dbReference>
<sequence>DCRGQIQGCNALVNFVNVELINDGYKYNVHATKSGPNTYFLVMNGSFKELEVHRMSDGGILLSVDGSSFTTYMREEVDRYRIVIGNQTCIFEKENDPSLLRSLSAGKLINYLVEDGGHVNAGQPYAEIEVMKMVMTLTSNEAGTLFYVKRPGAVLDAGSLIAHLELDDASLVTRAQEYKEKFPEFETSGPPIPEKLNHLVASYKVMLDNILAG</sequence>
<dbReference type="EMBL" id="CAJPIN010020597">
    <property type="protein sequence ID" value="CAG2062484.1"/>
    <property type="molecule type" value="Genomic_DNA"/>
</dbReference>
<dbReference type="Gene3D" id="2.40.50.100">
    <property type="match status" value="1"/>
</dbReference>
<feature type="domain" description="Lipoyl-binding" evidence="2">
    <location>
        <begin position="91"/>
        <end position="165"/>
    </location>
</feature>
<evidence type="ECO:0000313" key="4">
    <source>
        <dbReference type="Proteomes" id="UP001153148"/>
    </source>
</evidence>
<dbReference type="SUPFAM" id="SSF51230">
    <property type="entry name" value="Single hybrid motif"/>
    <property type="match status" value="1"/>
</dbReference>
<dbReference type="InterPro" id="IPR049074">
    <property type="entry name" value="ACCA_BT"/>
</dbReference>
<dbReference type="InterPro" id="IPR001882">
    <property type="entry name" value="Biotin_BS"/>
</dbReference>
<dbReference type="Pfam" id="PF00364">
    <property type="entry name" value="Biotin_lipoyl"/>
    <property type="match status" value="1"/>
</dbReference>
<dbReference type="CDD" id="cd06850">
    <property type="entry name" value="biotinyl_domain"/>
    <property type="match status" value="1"/>
</dbReference>
<accession>A0ABN7P616</accession>
<proteinExistence type="predicted"/>
<dbReference type="PANTHER" id="PTHR45728:SF3">
    <property type="entry name" value="ACETYL-COA CARBOXYLASE"/>
    <property type="match status" value="1"/>
</dbReference>
<comment type="caution">
    <text evidence="3">The sequence shown here is derived from an EMBL/GenBank/DDBJ whole genome shotgun (WGS) entry which is preliminary data.</text>
</comment>
<keyword evidence="1" id="KW-0092">Biotin</keyword>
<feature type="non-terminal residue" evidence="3">
    <location>
        <position position="1"/>
    </location>
</feature>
<evidence type="ECO:0000256" key="1">
    <source>
        <dbReference type="ARBA" id="ARBA00023267"/>
    </source>
</evidence>
<evidence type="ECO:0000313" key="3">
    <source>
        <dbReference type="EMBL" id="CAG2062484.1"/>
    </source>
</evidence>